<feature type="transmembrane region" description="Helical" evidence="3">
    <location>
        <begin position="61"/>
        <end position="79"/>
    </location>
</feature>
<evidence type="ECO:0000256" key="2">
    <source>
        <dbReference type="ARBA" id="ARBA00034247"/>
    </source>
</evidence>
<dbReference type="Gene3D" id="3.30.70.270">
    <property type="match status" value="1"/>
</dbReference>
<feature type="transmembrane region" description="Helical" evidence="3">
    <location>
        <begin position="196"/>
        <end position="214"/>
    </location>
</feature>
<evidence type="ECO:0000259" key="4">
    <source>
        <dbReference type="PROSITE" id="PS50887"/>
    </source>
</evidence>
<name>A0A1J6HJZ3_9HYPH</name>
<gene>
    <name evidence="5" type="ORF">BLA27_14700</name>
</gene>
<reference evidence="5 6" key="1">
    <citation type="submission" date="2016-10" db="EMBL/GenBank/DDBJ databases">
        <title>The Draft Genome Sequence of the Potato Rhizosphere Bacteria Ochrobactrum sp. IPA7.2.</title>
        <authorList>
            <person name="Gogoleva N.E."/>
            <person name="Khlopko Y.A."/>
            <person name="Burygin G.L."/>
            <person name="Plotnikov A.O."/>
        </authorList>
    </citation>
    <scope>NUCLEOTIDE SEQUENCE [LARGE SCALE GENOMIC DNA]</scope>
    <source>
        <strain evidence="5 6">IPA7.2</strain>
    </source>
</reference>
<feature type="transmembrane region" description="Helical" evidence="3">
    <location>
        <begin position="151"/>
        <end position="176"/>
    </location>
</feature>
<protein>
    <recommendedName>
        <fullName evidence="1">diguanylate cyclase</fullName>
        <ecNumber evidence="1">2.7.7.65</ecNumber>
    </recommendedName>
</protein>
<dbReference type="CDD" id="cd01949">
    <property type="entry name" value="GGDEF"/>
    <property type="match status" value="1"/>
</dbReference>
<dbReference type="EMBL" id="MOEC01000014">
    <property type="protein sequence ID" value="OIS92691.1"/>
    <property type="molecule type" value="Genomic_DNA"/>
</dbReference>
<dbReference type="Pfam" id="PF00990">
    <property type="entry name" value="GGDEF"/>
    <property type="match status" value="1"/>
</dbReference>
<dbReference type="GO" id="GO:0052621">
    <property type="term" value="F:diguanylate cyclase activity"/>
    <property type="evidence" value="ECO:0007669"/>
    <property type="project" value="UniProtKB-EC"/>
</dbReference>
<dbReference type="InterPro" id="IPR043128">
    <property type="entry name" value="Rev_trsase/Diguanyl_cyclase"/>
</dbReference>
<comment type="catalytic activity">
    <reaction evidence="2">
        <text>2 GTP = 3',3'-c-di-GMP + 2 diphosphate</text>
        <dbReference type="Rhea" id="RHEA:24898"/>
        <dbReference type="ChEBI" id="CHEBI:33019"/>
        <dbReference type="ChEBI" id="CHEBI:37565"/>
        <dbReference type="ChEBI" id="CHEBI:58805"/>
        <dbReference type="EC" id="2.7.7.65"/>
    </reaction>
</comment>
<feature type="transmembrane region" description="Helical" evidence="3">
    <location>
        <begin position="38"/>
        <end position="55"/>
    </location>
</feature>
<dbReference type="EC" id="2.7.7.65" evidence="1"/>
<dbReference type="GO" id="GO:0005886">
    <property type="term" value="C:plasma membrane"/>
    <property type="evidence" value="ECO:0007669"/>
    <property type="project" value="TreeGrafter"/>
</dbReference>
<dbReference type="RefSeq" id="WP_071632400.1">
    <property type="nucleotide sequence ID" value="NZ_MOEC01000014.1"/>
</dbReference>
<feature type="transmembrane region" description="Helical" evidence="3">
    <location>
        <begin position="116"/>
        <end position="139"/>
    </location>
</feature>
<dbReference type="SUPFAM" id="SSF55073">
    <property type="entry name" value="Nucleotide cyclase"/>
    <property type="match status" value="1"/>
</dbReference>
<feature type="domain" description="GGDEF" evidence="4">
    <location>
        <begin position="256"/>
        <end position="387"/>
    </location>
</feature>
<dbReference type="GO" id="GO:0043709">
    <property type="term" value="P:cell adhesion involved in single-species biofilm formation"/>
    <property type="evidence" value="ECO:0007669"/>
    <property type="project" value="TreeGrafter"/>
</dbReference>
<proteinExistence type="predicted"/>
<comment type="caution">
    <text evidence="5">The sequence shown here is derived from an EMBL/GenBank/DDBJ whole genome shotgun (WGS) entry which is preliminary data.</text>
</comment>
<dbReference type="InterPro" id="IPR050469">
    <property type="entry name" value="Diguanylate_Cyclase"/>
</dbReference>
<dbReference type="PANTHER" id="PTHR45138:SF9">
    <property type="entry name" value="DIGUANYLATE CYCLASE DGCM-RELATED"/>
    <property type="match status" value="1"/>
</dbReference>
<keyword evidence="3" id="KW-1133">Transmembrane helix</keyword>
<dbReference type="NCBIfam" id="TIGR00254">
    <property type="entry name" value="GGDEF"/>
    <property type="match status" value="1"/>
</dbReference>
<dbReference type="GO" id="GO:1902201">
    <property type="term" value="P:negative regulation of bacterial-type flagellum-dependent cell motility"/>
    <property type="evidence" value="ECO:0007669"/>
    <property type="project" value="TreeGrafter"/>
</dbReference>
<dbReference type="InterPro" id="IPR029787">
    <property type="entry name" value="Nucleotide_cyclase"/>
</dbReference>
<dbReference type="Proteomes" id="UP000182985">
    <property type="component" value="Unassembled WGS sequence"/>
</dbReference>
<feature type="transmembrane region" description="Helical" evidence="3">
    <location>
        <begin position="6"/>
        <end position="26"/>
    </location>
</feature>
<keyword evidence="3" id="KW-0472">Membrane</keyword>
<dbReference type="PANTHER" id="PTHR45138">
    <property type="entry name" value="REGULATORY COMPONENTS OF SENSORY TRANSDUCTION SYSTEM"/>
    <property type="match status" value="1"/>
</dbReference>
<organism evidence="5 6">
    <name type="scientific">Brucella cytisi</name>
    <dbReference type="NCBI Taxonomy" id="407152"/>
    <lineage>
        <taxon>Bacteria</taxon>
        <taxon>Pseudomonadati</taxon>
        <taxon>Pseudomonadota</taxon>
        <taxon>Alphaproteobacteria</taxon>
        <taxon>Hyphomicrobiales</taxon>
        <taxon>Brucellaceae</taxon>
        <taxon>Brucella/Ochrobactrum group</taxon>
        <taxon>Brucella</taxon>
    </lineage>
</organism>
<evidence type="ECO:0000313" key="6">
    <source>
        <dbReference type="Proteomes" id="UP000182985"/>
    </source>
</evidence>
<evidence type="ECO:0000256" key="1">
    <source>
        <dbReference type="ARBA" id="ARBA00012528"/>
    </source>
</evidence>
<sequence length="387" mass="42468">MDTRSVYITVTLVILANGGVLTAVLADLPQSLRPAARIWQAATLLVAIGCVTFAIEDHIPYNLATALANAVLLIALCSYHASIRRFHGLSVYTNAFIFPAIGTIPYAYYLFVAPDIGARIFIVAILWGFITCASAIILIQNIRKPEYRSRGSLSMTVIYVVVTIANLTRTLIYLFYENHGLNTVADNGHWMNAITPMFLCIMPVIGTTSFLLMCSDQVKKRWEDAASRDHLTELPNRRSLVSYGQASLENAHTGKNDRALAMLDIDEFKSINDDHGHQSGDKVLQEIAKRIVDVLHPSDFIARSGGEEFVIIFGEKGSMSPEISAERIRQAVAGKSFRIGVITIQVTVSIGVVLCGENANFSETLSRADKALYAAKNKGRNRVVFAA</sequence>
<dbReference type="PROSITE" id="PS50887">
    <property type="entry name" value="GGDEF"/>
    <property type="match status" value="1"/>
</dbReference>
<dbReference type="AlphaFoldDB" id="A0A1J6HJZ3"/>
<dbReference type="InterPro" id="IPR000160">
    <property type="entry name" value="GGDEF_dom"/>
</dbReference>
<feature type="transmembrane region" description="Helical" evidence="3">
    <location>
        <begin position="91"/>
        <end position="110"/>
    </location>
</feature>
<dbReference type="FunFam" id="3.30.70.270:FF:000001">
    <property type="entry name" value="Diguanylate cyclase domain protein"/>
    <property type="match status" value="1"/>
</dbReference>
<keyword evidence="3" id="KW-0812">Transmembrane</keyword>
<dbReference type="SMART" id="SM00267">
    <property type="entry name" value="GGDEF"/>
    <property type="match status" value="1"/>
</dbReference>
<accession>A0A1J6HJZ3</accession>
<evidence type="ECO:0000256" key="3">
    <source>
        <dbReference type="SAM" id="Phobius"/>
    </source>
</evidence>
<keyword evidence="6" id="KW-1185">Reference proteome</keyword>
<evidence type="ECO:0000313" key="5">
    <source>
        <dbReference type="EMBL" id="OIS92691.1"/>
    </source>
</evidence>